<evidence type="ECO:0000313" key="1">
    <source>
        <dbReference type="EMBL" id="TKR81945.1"/>
    </source>
</evidence>
<protein>
    <recommendedName>
        <fullName evidence="3">F-box domain-containing protein</fullName>
    </recommendedName>
</protein>
<dbReference type="OrthoDB" id="10602686at2759"/>
<comment type="caution">
    <text evidence="1">The sequence shown here is derived from an EMBL/GenBank/DDBJ whole genome shotgun (WGS) entry which is preliminary data.</text>
</comment>
<dbReference type="AlphaFoldDB" id="A0A4V6A373"/>
<dbReference type="EMBL" id="AZBU02000004">
    <property type="protein sequence ID" value="TKR81945.1"/>
    <property type="molecule type" value="Genomic_DNA"/>
</dbReference>
<proteinExistence type="predicted"/>
<dbReference type="Proteomes" id="UP000298663">
    <property type="component" value="Unassembled WGS sequence"/>
</dbReference>
<keyword evidence="2" id="KW-1185">Reference proteome</keyword>
<accession>A0A4V6A373</accession>
<sequence>MPNRGQLVHFYLQRNEKGSILNSSIFWPTLPNKTLANLNSRFKITSIHLAKNCCNRTVLRFLSLRVCRDLQVISWHKATYTQFLARVAIELFSRCDSLKAFYVEEDKIEFLESFVEFFAARPTMKTRIEINACGNIKKKLNSLISGAGWSIRSEHGNVVVT</sequence>
<reference evidence="1 2" key="1">
    <citation type="journal article" date="2015" name="Genome Biol.">
        <title>Comparative genomics of Steinernema reveals deeply conserved gene regulatory networks.</title>
        <authorList>
            <person name="Dillman A.R."/>
            <person name="Macchietto M."/>
            <person name="Porter C.F."/>
            <person name="Rogers A."/>
            <person name="Williams B."/>
            <person name="Antoshechkin I."/>
            <person name="Lee M.M."/>
            <person name="Goodwin Z."/>
            <person name="Lu X."/>
            <person name="Lewis E.E."/>
            <person name="Goodrich-Blair H."/>
            <person name="Stock S.P."/>
            <person name="Adams B.J."/>
            <person name="Sternberg P.W."/>
            <person name="Mortazavi A."/>
        </authorList>
    </citation>
    <scope>NUCLEOTIDE SEQUENCE [LARGE SCALE GENOMIC DNA]</scope>
    <source>
        <strain evidence="1 2">ALL</strain>
    </source>
</reference>
<organism evidence="1 2">
    <name type="scientific">Steinernema carpocapsae</name>
    <name type="common">Entomopathogenic nematode</name>
    <dbReference type="NCBI Taxonomy" id="34508"/>
    <lineage>
        <taxon>Eukaryota</taxon>
        <taxon>Metazoa</taxon>
        <taxon>Ecdysozoa</taxon>
        <taxon>Nematoda</taxon>
        <taxon>Chromadorea</taxon>
        <taxon>Rhabditida</taxon>
        <taxon>Tylenchina</taxon>
        <taxon>Panagrolaimomorpha</taxon>
        <taxon>Strongyloidoidea</taxon>
        <taxon>Steinernematidae</taxon>
        <taxon>Steinernema</taxon>
    </lineage>
</organism>
<name>A0A4V6A373_STECR</name>
<gene>
    <name evidence="1" type="ORF">L596_015738</name>
</gene>
<evidence type="ECO:0000313" key="2">
    <source>
        <dbReference type="Proteomes" id="UP000298663"/>
    </source>
</evidence>
<evidence type="ECO:0008006" key="3">
    <source>
        <dbReference type="Google" id="ProtNLM"/>
    </source>
</evidence>
<reference evidence="1 2" key="2">
    <citation type="journal article" date="2019" name="G3 (Bethesda)">
        <title>Hybrid Assembly of the Genome of the Entomopathogenic Nematode Steinernema carpocapsae Identifies the X-Chromosome.</title>
        <authorList>
            <person name="Serra L."/>
            <person name="Macchietto M."/>
            <person name="Macias-Munoz A."/>
            <person name="McGill C.J."/>
            <person name="Rodriguez I.M."/>
            <person name="Rodriguez B."/>
            <person name="Murad R."/>
            <person name="Mortazavi A."/>
        </authorList>
    </citation>
    <scope>NUCLEOTIDE SEQUENCE [LARGE SCALE GENOMIC DNA]</scope>
    <source>
        <strain evidence="1 2">ALL</strain>
    </source>
</reference>